<accession>A0A382UP40</accession>
<feature type="compositionally biased region" description="Basic and acidic residues" evidence="1">
    <location>
        <begin position="12"/>
        <end position="23"/>
    </location>
</feature>
<evidence type="ECO:0000313" key="2">
    <source>
        <dbReference type="EMBL" id="SVD36034.1"/>
    </source>
</evidence>
<reference evidence="2" key="1">
    <citation type="submission" date="2018-05" db="EMBL/GenBank/DDBJ databases">
        <authorList>
            <person name="Lanie J.A."/>
            <person name="Ng W.-L."/>
            <person name="Kazmierczak K.M."/>
            <person name="Andrzejewski T.M."/>
            <person name="Davidsen T.M."/>
            <person name="Wayne K.J."/>
            <person name="Tettelin H."/>
            <person name="Glass J.I."/>
            <person name="Rusch D."/>
            <person name="Podicherti R."/>
            <person name="Tsui H.-C.T."/>
            <person name="Winkler M.E."/>
        </authorList>
    </citation>
    <scope>NUCLEOTIDE SEQUENCE</scope>
</reference>
<gene>
    <name evidence="2" type="ORF">METZ01_LOCUS388888</name>
</gene>
<name>A0A382UP40_9ZZZZ</name>
<feature type="non-terminal residue" evidence="2">
    <location>
        <position position="79"/>
    </location>
</feature>
<sequence>MSSEVGRILESSSRDTPDGDADPKMLRYRTLIVGSDLISEVVKDINFLNIKAGVCHPLLRPLLQRRVKSYEYAVASHSS</sequence>
<dbReference type="AlphaFoldDB" id="A0A382UP40"/>
<feature type="region of interest" description="Disordered" evidence="1">
    <location>
        <begin position="1"/>
        <end position="23"/>
    </location>
</feature>
<dbReference type="EMBL" id="UINC01145730">
    <property type="protein sequence ID" value="SVD36034.1"/>
    <property type="molecule type" value="Genomic_DNA"/>
</dbReference>
<evidence type="ECO:0000256" key="1">
    <source>
        <dbReference type="SAM" id="MobiDB-lite"/>
    </source>
</evidence>
<organism evidence="2">
    <name type="scientific">marine metagenome</name>
    <dbReference type="NCBI Taxonomy" id="408172"/>
    <lineage>
        <taxon>unclassified sequences</taxon>
        <taxon>metagenomes</taxon>
        <taxon>ecological metagenomes</taxon>
    </lineage>
</organism>
<proteinExistence type="predicted"/>
<protein>
    <submittedName>
        <fullName evidence="2">Uncharacterized protein</fullName>
    </submittedName>
</protein>